<evidence type="ECO:0000256" key="2">
    <source>
        <dbReference type="ARBA" id="ARBA00010621"/>
    </source>
</evidence>
<evidence type="ECO:0000256" key="16">
    <source>
        <dbReference type="ARBA" id="ARBA00047594"/>
    </source>
</evidence>
<keyword evidence="5 17" id="KW-1003">Cell membrane</keyword>
<dbReference type="InterPro" id="IPR003824">
    <property type="entry name" value="UppP"/>
</dbReference>
<dbReference type="GO" id="GO:0071555">
    <property type="term" value="P:cell wall organization"/>
    <property type="evidence" value="ECO:0007669"/>
    <property type="project" value="UniProtKB-KW"/>
</dbReference>
<reference evidence="18" key="1">
    <citation type="submission" date="2014-07" db="EMBL/GenBank/DDBJ databases">
        <authorList>
            <person name="Urmite Genomes Urmite Genomes"/>
        </authorList>
    </citation>
    <scope>NUCLEOTIDE SEQUENCE</scope>
    <source>
        <strain evidence="18">11W110_air</strain>
    </source>
</reference>
<evidence type="ECO:0000256" key="9">
    <source>
        <dbReference type="ARBA" id="ARBA00022984"/>
    </source>
</evidence>
<name>A0A078MPD0_9MICC</name>
<comment type="catalytic activity">
    <reaction evidence="16 17">
        <text>di-trans,octa-cis-undecaprenyl diphosphate + H2O = di-trans,octa-cis-undecaprenyl phosphate + phosphate + H(+)</text>
        <dbReference type="Rhea" id="RHEA:28094"/>
        <dbReference type="ChEBI" id="CHEBI:15377"/>
        <dbReference type="ChEBI" id="CHEBI:15378"/>
        <dbReference type="ChEBI" id="CHEBI:43474"/>
        <dbReference type="ChEBI" id="CHEBI:58405"/>
        <dbReference type="ChEBI" id="CHEBI:60392"/>
        <dbReference type="EC" id="3.6.1.27"/>
    </reaction>
</comment>
<evidence type="ECO:0000256" key="13">
    <source>
        <dbReference type="ARBA" id="ARBA00023316"/>
    </source>
</evidence>
<evidence type="ECO:0000256" key="10">
    <source>
        <dbReference type="ARBA" id="ARBA00022989"/>
    </source>
</evidence>
<dbReference type="PANTHER" id="PTHR30622">
    <property type="entry name" value="UNDECAPRENYL-DIPHOSPHATASE"/>
    <property type="match status" value="1"/>
</dbReference>
<evidence type="ECO:0000256" key="4">
    <source>
        <dbReference type="ARBA" id="ARBA00021581"/>
    </source>
</evidence>
<comment type="miscellaneous">
    <text evidence="17">Bacitracin is thought to be involved in the inhibition of peptidoglycan synthesis by sequestering undecaprenyl diphosphate, thereby reducing the pool of lipid carrier available.</text>
</comment>
<comment type="subcellular location">
    <subcellularLocation>
        <location evidence="1 17">Cell membrane</location>
        <topology evidence="1 17">Multi-pass membrane protein</topology>
    </subcellularLocation>
</comment>
<dbReference type="NCBIfam" id="NF001392">
    <property type="entry name" value="PRK00281.2-1"/>
    <property type="match status" value="1"/>
</dbReference>
<evidence type="ECO:0000256" key="14">
    <source>
        <dbReference type="ARBA" id="ARBA00032707"/>
    </source>
</evidence>
<gene>
    <name evidence="17 18" type="primary">uppP</name>
    <name evidence="18" type="ORF">BN1051_01453</name>
</gene>
<organism evidence="18">
    <name type="scientific">Arthrobacter saudimassiliensis</name>
    <dbReference type="NCBI Taxonomy" id="1461584"/>
    <lineage>
        <taxon>Bacteria</taxon>
        <taxon>Bacillati</taxon>
        <taxon>Actinomycetota</taxon>
        <taxon>Actinomycetes</taxon>
        <taxon>Micrococcales</taxon>
        <taxon>Micrococcaceae</taxon>
        <taxon>Arthrobacter</taxon>
    </lineage>
</organism>
<sequence>MNWFEAVLLGLVQGLTEFLPISSSAHLRIVGELLPGAQDPGAAFTAITQLGTETAVAVYFWKDIVRIVKAWFGSLAGRVPRSDPDARMGWLIIVGTLPIVILGLLFEDQIETTFRSLWIVATMLIVFGIILAVADAVGRQDRDLGRLTYKHGILYGFAQALALIPGVSRSGGTITAGLLMGYTREAAARYAFLLAIPAVFGSGFFQLFKSIGEPGPFGPAETALATLVAFVVGFIIIGWFLRYVSTRSYRLFVWYRIGLGLAIYLMLGLGVLTP</sequence>
<evidence type="ECO:0000256" key="17">
    <source>
        <dbReference type="HAMAP-Rule" id="MF_01006"/>
    </source>
</evidence>
<evidence type="ECO:0000256" key="1">
    <source>
        <dbReference type="ARBA" id="ARBA00004651"/>
    </source>
</evidence>
<keyword evidence="12 17" id="KW-0046">Antibiotic resistance</keyword>
<evidence type="ECO:0000256" key="11">
    <source>
        <dbReference type="ARBA" id="ARBA00023136"/>
    </source>
</evidence>
<evidence type="ECO:0000313" key="18">
    <source>
        <dbReference type="EMBL" id="CEA08115.1"/>
    </source>
</evidence>
<dbReference type="Pfam" id="PF02673">
    <property type="entry name" value="BacA"/>
    <property type="match status" value="1"/>
</dbReference>
<dbReference type="EC" id="3.6.1.27" evidence="3 17"/>
<keyword evidence="10 17" id="KW-1133">Transmembrane helix</keyword>
<feature type="transmembrane region" description="Helical" evidence="17">
    <location>
        <begin position="220"/>
        <end position="241"/>
    </location>
</feature>
<keyword evidence="11 17" id="KW-0472">Membrane</keyword>
<comment type="function">
    <text evidence="17">Catalyzes the dephosphorylation of undecaprenyl diphosphate (UPP). Confers resistance to bacitracin.</text>
</comment>
<dbReference type="AlphaFoldDB" id="A0A078MPD0"/>
<dbReference type="GO" id="GO:0009252">
    <property type="term" value="P:peptidoglycan biosynthetic process"/>
    <property type="evidence" value="ECO:0007669"/>
    <property type="project" value="UniProtKB-KW"/>
</dbReference>
<evidence type="ECO:0000256" key="8">
    <source>
        <dbReference type="ARBA" id="ARBA00022960"/>
    </source>
</evidence>
<dbReference type="GO" id="GO:0046677">
    <property type="term" value="P:response to antibiotic"/>
    <property type="evidence" value="ECO:0007669"/>
    <property type="project" value="UniProtKB-UniRule"/>
</dbReference>
<keyword evidence="6 17" id="KW-0812">Transmembrane</keyword>
<feature type="transmembrane region" description="Helical" evidence="17">
    <location>
        <begin position="118"/>
        <end position="137"/>
    </location>
</feature>
<dbReference type="PANTHER" id="PTHR30622:SF4">
    <property type="entry name" value="UNDECAPRENYL-DIPHOSPHATASE"/>
    <property type="match status" value="1"/>
</dbReference>
<evidence type="ECO:0000256" key="7">
    <source>
        <dbReference type="ARBA" id="ARBA00022801"/>
    </source>
</evidence>
<proteinExistence type="inferred from homology"/>
<dbReference type="PATRIC" id="fig|1461584.3.peg.1441"/>
<feature type="transmembrane region" description="Helical" evidence="17">
    <location>
        <begin position="88"/>
        <end position="106"/>
    </location>
</feature>
<dbReference type="EMBL" id="LN483070">
    <property type="protein sequence ID" value="CEA08115.1"/>
    <property type="molecule type" value="Genomic_DNA"/>
</dbReference>
<comment type="similarity">
    <text evidence="2 17">Belongs to the UppP family.</text>
</comment>
<dbReference type="GO" id="GO:0005886">
    <property type="term" value="C:plasma membrane"/>
    <property type="evidence" value="ECO:0007669"/>
    <property type="project" value="UniProtKB-SubCell"/>
</dbReference>
<evidence type="ECO:0000256" key="15">
    <source>
        <dbReference type="ARBA" id="ARBA00032932"/>
    </source>
</evidence>
<keyword evidence="9 17" id="KW-0573">Peptidoglycan synthesis</keyword>
<feature type="transmembrane region" description="Helical" evidence="17">
    <location>
        <begin position="253"/>
        <end position="272"/>
    </location>
</feature>
<dbReference type="NCBIfam" id="TIGR00753">
    <property type="entry name" value="undec_PP_bacA"/>
    <property type="match status" value="1"/>
</dbReference>
<feature type="transmembrane region" description="Helical" evidence="17">
    <location>
        <begin position="190"/>
        <end position="208"/>
    </location>
</feature>
<evidence type="ECO:0000256" key="12">
    <source>
        <dbReference type="ARBA" id="ARBA00023251"/>
    </source>
</evidence>
<keyword evidence="8 17" id="KW-0133">Cell shape</keyword>
<protein>
    <recommendedName>
        <fullName evidence="4 17">Undecaprenyl-diphosphatase</fullName>
        <ecNumber evidence="3 17">3.6.1.27</ecNumber>
    </recommendedName>
    <alternativeName>
        <fullName evidence="15 17">Bacitracin resistance protein</fullName>
    </alternativeName>
    <alternativeName>
        <fullName evidence="14 17">Undecaprenyl pyrophosphate phosphatase</fullName>
    </alternativeName>
</protein>
<accession>A0A078MPD0</accession>
<evidence type="ECO:0000256" key="3">
    <source>
        <dbReference type="ARBA" id="ARBA00012374"/>
    </source>
</evidence>
<keyword evidence="13 17" id="KW-0961">Cell wall biogenesis/degradation</keyword>
<evidence type="ECO:0000256" key="5">
    <source>
        <dbReference type="ARBA" id="ARBA00022475"/>
    </source>
</evidence>
<evidence type="ECO:0000256" key="6">
    <source>
        <dbReference type="ARBA" id="ARBA00022692"/>
    </source>
</evidence>
<dbReference type="GO" id="GO:0050380">
    <property type="term" value="F:undecaprenyl-diphosphatase activity"/>
    <property type="evidence" value="ECO:0007669"/>
    <property type="project" value="UniProtKB-UniRule"/>
</dbReference>
<dbReference type="HAMAP" id="MF_01006">
    <property type="entry name" value="Undec_diphosphatase"/>
    <property type="match status" value="1"/>
</dbReference>
<dbReference type="GO" id="GO:0008360">
    <property type="term" value="P:regulation of cell shape"/>
    <property type="evidence" value="ECO:0007669"/>
    <property type="project" value="UniProtKB-KW"/>
</dbReference>
<keyword evidence="7 17" id="KW-0378">Hydrolase</keyword>